<dbReference type="Proteomes" id="UP000657006">
    <property type="component" value="Unassembled WGS sequence"/>
</dbReference>
<evidence type="ECO:0000313" key="4">
    <source>
        <dbReference type="Proteomes" id="UP000657006"/>
    </source>
</evidence>
<keyword evidence="4" id="KW-1185">Reference proteome</keyword>
<dbReference type="Gene3D" id="3.40.190.10">
    <property type="entry name" value="Periplasmic binding protein-like II"/>
    <property type="match status" value="1"/>
</dbReference>
<name>A0A926DVE9_9FIRM</name>
<dbReference type="SUPFAM" id="SSF53850">
    <property type="entry name" value="Periplasmic binding protein-like II"/>
    <property type="match status" value="1"/>
</dbReference>
<feature type="compositionally biased region" description="Low complexity" evidence="1">
    <location>
        <begin position="30"/>
        <end position="45"/>
    </location>
</feature>
<feature type="compositionally biased region" description="Polar residues" evidence="1">
    <location>
        <begin position="47"/>
        <end position="60"/>
    </location>
</feature>
<reference evidence="3" key="1">
    <citation type="submission" date="2020-08" db="EMBL/GenBank/DDBJ databases">
        <title>Genome public.</title>
        <authorList>
            <person name="Liu C."/>
            <person name="Sun Q."/>
        </authorList>
    </citation>
    <scope>NUCLEOTIDE SEQUENCE</scope>
    <source>
        <strain evidence="3">NSJ-32</strain>
    </source>
</reference>
<feature type="chain" id="PRO_5039161862" evidence="2">
    <location>
        <begin position="26"/>
        <end position="304"/>
    </location>
</feature>
<feature type="region of interest" description="Disordered" evidence="1">
    <location>
        <begin position="30"/>
        <end position="60"/>
    </location>
</feature>
<sequence length="304" mass="33949">MFTVKDHRKWTVFLVTFLVSLLACVSCGSGEGGSSSPESRNSGESTGAESSQSSPDNSNKTKLVYLIPSRNELDESTVEGINEALDQQGAPYFIEFQALSWSDSDPSIYGAEVREHMGSADLLFTGWPGSDYPALARENRLLCLDEYLTSEEGKRLYESLPADNWYAITIGESVYGVTGYPYAANTPPSYTANQELMEKYKISEADLSKPLYELEDVIRRVYEGERGRDGFAPVRVSRSACDRFCGEYYISSSVTLNEETGEAHLLLENLEYVKWLEALFDFYRKGYVDGSDHGVIEDQFQCAL</sequence>
<proteinExistence type="predicted"/>
<dbReference type="AlphaFoldDB" id="A0A926DVE9"/>
<protein>
    <submittedName>
        <fullName evidence="3">Uncharacterized protein</fullName>
    </submittedName>
</protein>
<dbReference type="RefSeq" id="WP_177714181.1">
    <property type="nucleotide sequence ID" value="NZ_JACRSQ010000024.1"/>
</dbReference>
<gene>
    <name evidence="3" type="ORF">H8730_13500</name>
</gene>
<comment type="caution">
    <text evidence="3">The sequence shown here is derived from an EMBL/GenBank/DDBJ whole genome shotgun (WGS) entry which is preliminary data.</text>
</comment>
<keyword evidence="2" id="KW-0732">Signal</keyword>
<evidence type="ECO:0000256" key="2">
    <source>
        <dbReference type="SAM" id="SignalP"/>
    </source>
</evidence>
<dbReference type="EMBL" id="JACRSQ010000024">
    <property type="protein sequence ID" value="MBC8544557.1"/>
    <property type="molecule type" value="Genomic_DNA"/>
</dbReference>
<feature type="signal peptide" evidence="2">
    <location>
        <begin position="1"/>
        <end position="25"/>
    </location>
</feature>
<evidence type="ECO:0000313" key="3">
    <source>
        <dbReference type="EMBL" id="MBC8544557.1"/>
    </source>
</evidence>
<dbReference type="PROSITE" id="PS51257">
    <property type="entry name" value="PROKAR_LIPOPROTEIN"/>
    <property type="match status" value="1"/>
</dbReference>
<evidence type="ECO:0000256" key="1">
    <source>
        <dbReference type="SAM" id="MobiDB-lite"/>
    </source>
</evidence>
<accession>A0A926DVE9</accession>
<organism evidence="3 4">
    <name type="scientific">Bianquea renquensis</name>
    <dbReference type="NCBI Taxonomy" id="2763661"/>
    <lineage>
        <taxon>Bacteria</taxon>
        <taxon>Bacillati</taxon>
        <taxon>Bacillota</taxon>
        <taxon>Clostridia</taxon>
        <taxon>Eubacteriales</taxon>
        <taxon>Bianqueaceae</taxon>
        <taxon>Bianquea</taxon>
    </lineage>
</organism>